<evidence type="ECO:0000313" key="2">
    <source>
        <dbReference type="EMBL" id="GEL74014.1"/>
    </source>
</evidence>
<reference evidence="2 5" key="2">
    <citation type="submission" date="2019-07" db="EMBL/GenBank/DDBJ databases">
        <title>Whole genome shotgun sequence of Myxococcus virescens NBRC 100334.</title>
        <authorList>
            <person name="Hosoyama A."/>
            <person name="Uohara A."/>
            <person name="Ohji S."/>
            <person name="Ichikawa N."/>
        </authorList>
    </citation>
    <scope>NUCLEOTIDE SEQUENCE [LARGE SCALE GENOMIC DNA]</scope>
    <source>
        <strain evidence="2 5">NBRC 100334</strain>
    </source>
</reference>
<dbReference type="Pfam" id="PF10002">
    <property type="entry name" value="DUF2243"/>
    <property type="match status" value="1"/>
</dbReference>
<reference evidence="3 4" key="1">
    <citation type="submission" date="2016-10" db="EMBL/GenBank/DDBJ databases">
        <authorList>
            <person name="Varghese N."/>
            <person name="Submissions S."/>
        </authorList>
    </citation>
    <scope>NUCLEOTIDE SEQUENCE [LARGE SCALE GENOMIC DNA]</scope>
    <source>
        <strain evidence="3 4">DSM 2260</strain>
    </source>
</reference>
<feature type="transmembrane region" description="Helical" evidence="1">
    <location>
        <begin position="9"/>
        <end position="35"/>
    </location>
</feature>
<dbReference type="EMBL" id="BJVY01000041">
    <property type="protein sequence ID" value="GEL74014.1"/>
    <property type="molecule type" value="Genomic_DNA"/>
</dbReference>
<gene>
    <name evidence="2" type="ORF">MVI01_57980</name>
    <name evidence="3" type="ORF">SAMN04488504_101719</name>
</gene>
<dbReference type="AlphaFoldDB" id="A0A511HKV5"/>
<feature type="transmembrane region" description="Helical" evidence="1">
    <location>
        <begin position="55"/>
        <end position="77"/>
    </location>
</feature>
<evidence type="ECO:0000313" key="4">
    <source>
        <dbReference type="Proteomes" id="UP000198717"/>
    </source>
</evidence>
<dbReference type="Proteomes" id="UP000321224">
    <property type="component" value="Unassembled WGS sequence"/>
</dbReference>
<feature type="transmembrane region" description="Helical" evidence="1">
    <location>
        <begin position="126"/>
        <end position="148"/>
    </location>
</feature>
<evidence type="ECO:0000256" key="1">
    <source>
        <dbReference type="SAM" id="Phobius"/>
    </source>
</evidence>
<dbReference type="EMBL" id="FNAJ01000001">
    <property type="protein sequence ID" value="SDD39646.1"/>
    <property type="molecule type" value="Genomic_DNA"/>
</dbReference>
<feature type="transmembrane region" description="Helical" evidence="1">
    <location>
        <begin position="89"/>
        <end position="106"/>
    </location>
</feature>
<comment type="caution">
    <text evidence="2">The sequence shown here is derived from an EMBL/GenBank/DDBJ whole genome shotgun (WGS) entry which is preliminary data.</text>
</comment>
<evidence type="ECO:0000313" key="3">
    <source>
        <dbReference type="EMBL" id="SDD39646.1"/>
    </source>
</evidence>
<organism evidence="2 5">
    <name type="scientific">Myxococcus virescens</name>
    <dbReference type="NCBI Taxonomy" id="83456"/>
    <lineage>
        <taxon>Bacteria</taxon>
        <taxon>Pseudomonadati</taxon>
        <taxon>Myxococcota</taxon>
        <taxon>Myxococcia</taxon>
        <taxon>Myxococcales</taxon>
        <taxon>Cystobacterineae</taxon>
        <taxon>Myxococcaceae</taxon>
        <taxon>Myxococcus</taxon>
    </lineage>
</organism>
<protein>
    <submittedName>
        <fullName evidence="2 3">Membrane protein</fullName>
    </submittedName>
</protein>
<keyword evidence="1" id="KW-0472">Membrane</keyword>
<dbReference type="Proteomes" id="UP000198717">
    <property type="component" value="Unassembled WGS sequence"/>
</dbReference>
<dbReference type="RefSeq" id="WP_090485405.1">
    <property type="nucleotide sequence ID" value="NZ_BJVY01000041.1"/>
</dbReference>
<keyword evidence="1" id="KW-0812">Transmembrane</keyword>
<sequence length="168" mass="18567">MSARNRGPLVLAGLLLGVGLGGFVDGILLHQILQWHHMLSTPLPPDDVVRIKVNMFWDGLFHALTWVMTLAGVWTLWRVGQRSDVPWSTRTFVGAMLAGWGLFNVVEGVLDHQLFDLHHVKPGPNQLAWDVGFLVFGVLLIAVGWALGRAGREDRVPRGGLRVPHPAH</sequence>
<dbReference type="InterPro" id="IPR018719">
    <property type="entry name" value="DUF2243_membrane"/>
</dbReference>
<name>A0A511HKV5_9BACT</name>
<keyword evidence="1" id="KW-1133">Transmembrane helix</keyword>
<keyword evidence="4" id="KW-1185">Reference proteome</keyword>
<evidence type="ECO:0000313" key="5">
    <source>
        <dbReference type="Proteomes" id="UP000321224"/>
    </source>
</evidence>
<proteinExistence type="predicted"/>
<accession>A0A511HKV5</accession>